<dbReference type="InterPro" id="IPR036388">
    <property type="entry name" value="WH-like_DNA-bd_sf"/>
</dbReference>
<dbReference type="Gene3D" id="1.10.10.10">
    <property type="entry name" value="Winged helix-like DNA-binding domain superfamily/Winged helix DNA-binding domain"/>
    <property type="match status" value="1"/>
</dbReference>
<dbReference type="EMBL" id="JAKGAQ010000002">
    <property type="protein sequence ID" value="MCF2870814.1"/>
    <property type="molecule type" value="Genomic_DNA"/>
</dbReference>
<comment type="caution">
    <text evidence="1">The sequence shown here is derived from an EMBL/GenBank/DDBJ whole genome shotgun (WGS) entry which is preliminary data.</text>
</comment>
<dbReference type="InterPro" id="IPR036390">
    <property type="entry name" value="WH_DNA-bd_sf"/>
</dbReference>
<name>A0ABS9CU91_9RHOB</name>
<reference evidence="1 2" key="1">
    <citation type="submission" date="2022-01" db="EMBL/GenBank/DDBJ databases">
        <title>Octadecabacter sp. nov., isolated from a marine alga.</title>
        <authorList>
            <person name="Jin M.S."/>
            <person name="Kim H.M."/>
            <person name="Han D.M."/>
            <person name="Jung J.J."/>
            <person name="Jeon C.O."/>
        </authorList>
    </citation>
    <scope>NUCLEOTIDE SEQUENCE [LARGE SCALE GENOMIC DNA]</scope>
    <source>
        <strain evidence="1 2">G9-8</strain>
    </source>
</reference>
<evidence type="ECO:0000313" key="1">
    <source>
        <dbReference type="EMBL" id="MCF2870814.1"/>
    </source>
</evidence>
<evidence type="ECO:0000313" key="2">
    <source>
        <dbReference type="Proteomes" id="UP001200557"/>
    </source>
</evidence>
<sequence length="106" mass="12131">MDNKILQQIATLRSLLEEMEHEFGMRDLSRNERDILLAMAQEQKARGDSSDMCSTEAVRENSITKELSQPTFHRTLKQLVKRGLVEPCEGFPKGLYRLTNSADGYL</sequence>
<organism evidence="1 2">
    <name type="scientific">Octadecabacter dasysiphoniae</name>
    <dbReference type="NCBI Taxonomy" id="2909341"/>
    <lineage>
        <taxon>Bacteria</taxon>
        <taxon>Pseudomonadati</taxon>
        <taxon>Pseudomonadota</taxon>
        <taxon>Alphaproteobacteria</taxon>
        <taxon>Rhodobacterales</taxon>
        <taxon>Roseobacteraceae</taxon>
        <taxon>Octadecabacter</taxon>
    </lineage>
</organism>
<dbReference type="RefSeq" id="WP_235224943.1">
    <property type="nucleotide sequence ID" value="NZ_JAKGAQ010000002.1"/>
</dbReference>
<dbReference type="Proteomes" id="UP001200557">
    <property type="component" value="Unassembled WGS sequence"/>
</dbReference>
<dbReference type="SUPFAM" id="SSF46785">
    <property type="entry name" value="Winged helix' DNA-binding domain"/>
    <property type="match status" value="1"/>
</dbReference>
<accession>A0ABS9CU91</accession>
<evidence type="ECO:0008006" key="3">
    <source>
        <dbReference type="Google" id="ProtNLM"/>
    </source>
</evidence>
<keyword evidence="2" id="KW-1185">Reference proteome</keyword>
<gene>
    <name evidence="1" type="ORF">L0664_07025</name>
</gene>
<protein>
    <recommendedName>
        <fullName evidence="3">MarR family transcriptional regulator</fullName>
    </recommendedName>
</protein>
<proteinExistence type="predicted"/>